<evidence type="ECO:0000256" key="3">
    <source>
        <dbReference type="ARBA" id="ARBA00022630"/>
    </source>
</evidence>
<dbReference type="PRINTS" id="PR01001">
    <property type="entry name" value="FADG3PDH"/>
</dbReference>
<evidence type="ECO:0000256" key="5">
    <source>
        <dbReference type="ARBA" id="ARBA00023002"/>
    </source>
</evidence>
<feature type="domain" description="FAD dependent oxidoreductase" evidence="6">
    <location>
        <begin position="17"/>
        <end position="394"/>
    </location>
</feature>
<organism evidence="8">
    <name type="scientific">Caldilineaceae bacterium SB0662_bin_9</name>
    <dbReference type="NCBI Taxonomy" id="2605258"/>
    <lineage>
        <taxon>Bacteria</taxon>
        <taxon>Bacillati</taxon>
        <taxon>Chloroflexota</taxon>
        <taxon>Caldilineae</taxon>
        <taxon>Caldilineales</taxon>
        <taxon>Caldilineaceae</taxon>
    </lineage>
</organism>
<comment type="caution">
    <text evidence="8">The sequence shown here is derived from an EMBL/GenBank/DDBJ whole genome shotgun (WGS) entry which is preliminary data.</text>
</comment>
<dbReference type="Gene3D" id="3.50.50.60">
    <property type="entry name" value="FAD/NAD(P)-binding domain"/>
    <property type="match status" value="1"/>
</dbReference>
<dbReference type="SUPFAM" id="SSF51905">
    <property type="entry name" value="FAD/NAD(P)-binding domain"/>
    <property type="match status" value="1"/>
</dbReference>
<dbReference type="PANTHER" id="PTHR11985">
    <property type="entry name" value="GLYCEROL-3-PHOSPHATE DEHYDROGENASE"/>
    <property type="match status" value="1"/>
</dbReference>
<feature type="domain" description="Alpha-glycerophosphate oxidase C-terminal" evidence="7">
    <location>
        <begin position="417"/>
        <end position="541"/>
    </location>
</feature>
<evidence type="ECO:0000256" key="4">
    <source>
        <dbReference type="ARBA" id="ARBA00022827"/>
    </source>
</evidence>
<dbReference type="GO" id="GO:0004368">
    <property type="term" value="F:glycerol-3-phosphate dehydrogenase (quinone) activity"/>
    <property type="evidence" value="ECO:0007669"/>
    <property type="project" value="InterPro"/>
</dbReference>
<protein>
    <submittedName>
        <fullName evidence="8">Glycerol-3-phosphate dehydrogenase/oxidase</fullName>
    </submittedName>
</protein>
<sequence>MNRDTALGTLAARTHFDVLVIGAGVNGAGVFRDLAAQGLSVLLVDKGDFGSGTSAASSHLAHGGIRYLEYGEFRLVREAVQERNRLLSNAGHLVKPLPTAMPLRTRGSGLLNAPLRFLRLRDRASPRGVWVVRIGLAFYSLFSNAVANDLPGHKVLNRTDVGRLLPHLTTELKACALYHDALILHPERLIWELVAEGMQRSRQCLALNYVSVAGMSDAQVELRDEATGRELVVEPRIVVNAAGPWIDRVNGNLGQASRLIGGTKGSHLVLDHPNLFAALGGHMIFFEAADGRIVLICPFHDRVLLGTTDIRTDDPDADQCTPEEEVYLLNLVPQMFPGIQMDARHVVYRYCGVRPLGRGGGEAGQISRDHSLHLHRGAGSAPPVLSLVGGKWTTFRAFAEQASDRVLGELGWKRTSATVDTPIGGGGNLPRTKADRERAIRDATLDGRLKPTDAEALYGRYGTTAVAVAKACSPPDLDERLPGSRYLAGEVVHICRTEMVACLGDIVQRRTLMAMLGEATPELLETVARMAAPILGWSEDRCQREIKETTQLLARRHGVNLP</sequence>
<evidence type="ECO:0000256" key="1">
    <source>
        <dbReference type="ARBA" id="ARBA00001974"/>
    </source>
</evidence>
<dbReference type="InterPro" id="IPR006076">
    <property type="entry name" value="FAD-dep_OxRdtase"/>
</dbReference>
<keyword evidence="3" id="KW-0285">Flavoprotein</keyword>
<comment type="cofactor">
    <cofactor evidence="1">
        <name>FAD</name>
        <dbReference type="ChEBI" id="CHEBI:57692"/>
    </cofactor>
</comment>
<dbReference type="InterPro" id="IPR031656">
    <property type="entry name" value="DAO_C"/>
</dbReference>
<comment type="similarity">
    <text evidence="2">Belongs to the FAD-dependent glycerol-3-phosphate dehydrogenase family.</text>
</comment>
<evidence type="ECO:0000259" key="7">
    <source>
        <dbReference type="Pfam" id="PF16901"/>
    </source>
</evidence>
<evidence type="ECO:0000259" key="6">
    <source>
        <dbReference type="Pfam" id="PF01266"/>
    </source>
</evidence>
<dbReference type="InterPro" id="IPR000447">
    <property type="entry name" value="G3P_DH_FAD-dep"/>
</dbReference>
<dbReference type="InterPro" id="IPR036188">
    <property type="entry name" value="FAD/NAD-bd_sf"/>
</dbReference>
<name>A0A6B1DWR7_9CHLR</name>
<dbReference type="InterPro" id="IPR038299">
    <property type="entry name" value="DAO_C_sf"/>
</dbReference>
<accession>A0A6B1DWR7</accession>
<gene>
    <name evidence="8" type="ORF">F4Y08_15425</name>
</gene>
<dbReference type="EMBL" id="VXPY01000108">
    <property type="protein sequence ID" value="MYD91698.1"/>
    <property type="molecule type" value="Genomic_DNA"/>
</dbReference>
<dbReference type="Pfam" id="PF16901">
    <property type="entry name" value="DAO_C"/>
    <property type="match status" value="1"/>
</dbReference>
<dbReference type="GO" id="GO:0046168">
    <property type="term" value="P:glycerol-3-phosphate catabolic process"/>
    <property type="evidence" value="ECO:0007669"/>
    <property type="project" value="TreeGrafter"/>
</dbReference>
<dbReference type="Pfam" id="PF01266">
    <property type="entry name" value="DAO"/>
    <property type="match status" value="1"/>
</dbReference>
<keyword evidence="4" id="KW-0274">FAD</keyword>
<reference evidence="8" key="1">
    <citation type="submission" date="2019-09" db="EMBL/GenBank/DDBJ databases">
        <title>Characterisation of the sponge microbiome using genome-centric metagenomics.</title>
        <authorList>
            <person name="Engelberts J.P."/>
            <person name="Robbins S.J."/>
            <person name="De Goeij J.M."/>
            <person name="Aranda M."/>
            <person name="Bell S.C."/>
            <person name="Webster N.S."/>
        </authorList>
    </citation>
    <scope>NUCLEOTIDE SEQUENCE</scope>
    <source>
        <strain evidence="8">SB0662_bin_9</strain>
    </source>
</reference>
<proteinExistence type="inferred from homology"/>
<dbReference type="AlphaFoldDB" id="A0A6B1DWR7"/>
<dbReference type="PANTHER" id="PTHR11985:SF15">
    <property type="entry name" value="GLYCEROL-3-PHOSPHATE DEHYDROGENASE, MITOCHONDRIAL"/>
    <property type="match status" value="1"/>
</dbReference>
<dbReference type="Gene3D" id="3.30.9.10">
    <property type="entry name" value="D-Amino Acid Oxidase, subunit A, domain 2"/>
    <property type="match status" value="1"/>
</dbReference>
<keyword evidence="5" id="KW-0560">Oxidoreductase</keyword>
<evidence type="ECO:0000313" key="8">
    <source>
        <dbReference type="EMBL" id="MYD91698.1"/>
    </source>
</evidence>
<dbReference type="Gene3D" id="1.10.8.870">
    <property type="entry name" value="Alpha-glycerophosphate oxidase, cap domain"/>
    <property type="match status" value="1"/>
</dbReference>
<evidence type="ECO:0000256" key="2">
    <source>
        <dbReference type="ARBA" id="ARBA00007330"/>
    </source>
</evidence>